<proteinExistence type="predicted"/>
<dbReference type="VEuPathDB" id="FungiDB:HpaG807251"/>
<evidence type="ECO:0000313" key="1">
    <source>
        <dbReference type="EnsemblProtists" id="HpaP807251"/>
    </source>
</evidence>
<accession>M4BLG6</accession>
<name>M4BLG6_HYAAE</name>
<dbReference type="Proteomes" id="UP000011713">
    <property type="component" value="Unassembled WGS sequence"/>
</dbReference>
<sequence length="60" mass="6551">MTRDIRCTTAPCSRRHVLLRFTGVGVISAVGSDRSFDDHVSQTCWGAQAAGAHLLLYRCS</sequence>
<dbReference type="AlphaFoldDB" id="M4BLG6"/>
<dbReference type="EnsemblProtists" id="HpaT807251">
    <property type="protein sequence ID" value="HpaP807251"/>
    <property type="gene ID" value="HpaG807251"/>
</dbReference>
<reference evidence="2" key="1">
    <citation type="journal article" date="2010" name="Science">
        <title>Signatures of adaptation to obligate biotrophy in the Hyaloperonospora arabidopsidis genome.</title>
        <authorList>
            <person name="Baxter L."/>
            <person name="Tripathy S."/>
            <person name="Ishaque N."/>
            <person name="Boot N."/>
            <person name="Cabral A."/>
            <person name="Kemen E."/>
            <person name="Thines M."/>
            <person name="Ah-Fong A."/>
            <person name="Anderson R."/>
            <person name="Badejoko W."/>
            <person name="Bittner-Eddy P."/>
            <person name="Boore J.L."/>
            <person name="Chibucos M.C."/>
            <person name="Coates M."/>
            <person name="Dehal P."/>
            <person name="Delehaunty K."/>
            <person name="Dong S."/>
            <person name="Downton P."/>
            <person name="Dumas B."/>
            <person name="Fabro G."/>
            <person name="Fronick C."/>
            <person name="Fuerstenberg S.I."/>
            <person name="Fulton L."/>
            <person name="Gaulin E."/>
            <person name="Govers F."/>
            <person name="Hughes L."/>
            <person name="Humphray S."/>
            <person name="Jiang R.H."/>
            <person name="Judelson H."/>
            <person name="Kamoun S."/>
            <person name="Kyung K."/>
            <person name="Meijer H."/>
            <person name="Minx P."/>
            <person name="Morris P."/>
            <person name="Nelson J."/>
            <person name="Phuntumart V."/>
            <person name="Qutob D."/>
            <person name="Rehmany A."/>
            <person name="Rougon-Cardoso A."/>
            <person name="Ryden P."/>
            <person name="Torto-Alalibo T."/>
            <person name="Studholme D."/>
            <person name="Wang Y."/>
            <person name="Win J."/>
            <person name="Wood J."/>
            <person name="Clifton S.W."/>
            <person name="Rogers J."/>
            <person name="Van den Ackerveken G."/>
            <person name="Jones J.D."/>
            <person name="McDowell J.M."/>
            <person name="Beynon J."/>
            <person name="Tyler B.M."/>
        </authorList>
    </citation>
    <scope>NUCLEOTIDE SEQUENCE [LARGE SCALE GENOMIC DNA]</scope>
    <source>
        <strain evidence="2">Emoy2</strain>
    </source>
</reference>
<evidence type="ECO:0000313" key="2">
    <source>
        <dbReference type="Proteomes" id="UP000011713"/>
    </source>
</evidence>
<dbReference type="HOGENOM" id="CLU_2946590_0_0_1"/>
<organism evidence="1 2">
    <name type="scientific">Hyaloperonospora arabidopsidis (strain Emoy2)</name>
    <name type="common">Downy mildew agent</name>
    <name type="synonym">Peronospora arabidopsidis</name>
    <dbReference type="NCBI Taxonomy" id="559515"/>
    <lineage>
        <taxon>Eukaryota</taxon>
        <taxon>Sar</taxon>
        <taxon>Stramenopiles</taxon>
        <taxon>Oomycota</taxon>
        <taxon>Peronosporomycetes</taxon>
        <taxon>Peronosporales</taxon>
        <taxon>Peronosporaceae</taxon>
        <taxon>Hyaloperonospora</taxon>
    </lineage>
</organism>
<protein>
    <submittedName>
        <fullName evidence="1">Uncharacterized protein</fullName>
    </submittedName>
</protein>
<keyword evidence="2" id="KW-1185">Reference proteome</keyword>
<dbReference type="EMBL" id="JH598381">
    <property type="status" value="NOT_ANNOTATED_CDS"/>
    <property type="molecule type" value="Genomic_DNA"/>
</dbReference>
<reference evidence="1" key="2">
    <citation type="submission" date="2015-06" db="UniProtKB">
        <authorList>
            <consortium name="EnsemblProtists"/>
        </authorList>
    </citation>
    <scope>IDENTIFICATION</scope>
    <source>
        <strain evidence="1">Emoy2</strain>
    </source>
</reference>
<dbReference type="InParanoid" id="M4BLG6"/>